<protein>
    <recommendedName>
        <fullName evidence="3">RidA/YER057c/UK114 family protein</fullName>
    </recommendedName>
</protein>
<dbReference type="Pfam" id="PF01042">
    <property type="entry name" value="Ribonuc_L-PSP"/>
    <property type="match status" value="1"/>
</dbReference>
<dbReference type="CDD" id="cd06150">
    <property type="entry name" value="YjgF_YER057c_UK114_like_2"/>
    <property type="match status" value="1"/>
</dbReference>
<dbReference type="PANTHER" id="PTHR47328">
    <property type="match status" value="1"/>
</dbReference>
<evidence type="ECO:0000313" key="1">
    <source>
        <dbReference type="EMBL" id="AWI77245.1"/>
    </source>
</evidence>
<dbReference type="PANTHER" id="PTHR47328:SF1">
    <property type="entry name" value="RUTC FAMILY PROTEIN YOAB"/>
    <property type="match status" value="1"/>
</dbReference>
<name>A0A2U8GXS1_9RHOO</name>
<evidence type="ECO:0008006" key="3">
    <source>
        <dbReference type="Google" id="ProtNLM"/>
    </source>
</evidence>
<dbReference type="Gene3D" id="3.30.1330.40">
    <property type="entry name" value="RutC-like"/>
    <property type="match status" value="1"/>
</dbReference>
<dbReference type="EMBL" id="CP022187">
    <property type="protein sequence ID" value="AWI77245.1"/>
    <property type="molecule type" value="Genomic_DNA"/>
</dbReference>
<accession>A0A2U8GXS1</accession>
<dbReference type="InterPro" id="IPR006175">
    <property type="entry name" value="YjgF/YER057c/UK114"/>
</dbReference>
<dbReference type="InterPro" id="IPR035709">
    <property type="entry name" value="YoaB-like"/>
</dbReference>
<proteinExistence type="predicted"/>
<dbReference type="AlphaFoldDB" id="A0A2U8GXS1"/>
<dbReference type="InterPro" id="IPR035959">
    <property type="entry name" value="RutC-like_sf"/>
</dbReference>
<keyword evidence="2" id="KW-1185">Reference proteome</keyword>
<evidence type="ECO:0000313" key="2">
    <source>
        <dbReference type="Proteomes" id="UP000244930"/>
    </source>
</evidence>
<reference evidence="1 2" key="1">
    <citation type="submission" date="2017-06" db="EMBL/GenBank/DDBJ databases">
        <title>Azoarcus.</title>
        <authorList>
            <person name="Woo J.-H."/>
            <person name="Kim H.-S."/>
        </authorList>
    </citation>
    <scope>NUCLEOTIDE SEQUENCE [LARGE SCALE GENOMIC DNA]</scope>
    <source>
        <strain evidence="1 2">TSPY31</strain>
    </source>
</reference>
<gene>
    <name evidence="1" type="ORF">CEW83_20075</name>
</gene>
<dbReference type="SUPFAM" id="SSF55298">
    <property type="entry name" value="YjgF-like"/>
    <property type="match status" value="1"/>
</dbReference>
<dbReference type="KEGG" id="acom:CEW83_20075"/>
<dbReference type="Proteomes" id="UP000244930">
    <property type="component" value="Chromosome"/>
</dbReference>
<organism evidence="1 2">
    <name type="scientific">Parazoarcus communis</name>
    <dbReference type="NCBI Taxonomy" id="41977"/>
    <lineage>
        <taxon>Bacteria</taxon>
        <taxon>Pseudomonadati</taxon>
        <taxon>Pseudomonadota</taxon>
        <taxon>Betaproteobacteria</taxon>
        <taxon>Rhodocyclales</taxon>
        <taxon>Zoogloeaceae</taxon>
        <taxon>Parazoarcus</taxon>
    </lineage>
</organism>
<dbReference type="RefSeq" id="WP_108950944.1">
    <property type="nucleotide sequence ID" value="NZ_CP022187.1"/>
</dbReference>
<sequence length="117" mass="12372">MQSIQRKGTTARYSDSVVHNGVAYIVEVPTSTDGDIGSQTQEILDSLARQLEDIGSSTSRILSASIYLTDMADYAGMNAAWDAWVPAGTAPSRACLQVVALAQPGWRVEIAITAAVA</sequence>